<protein>
    <recommendedName>
        <fullName evidence="3">Endonuclease/exonuclease/phosphatase domain-containing protein</fullName>
    </recommendedName>
</protein>
<dbReference type="EMBL" id="CALNXI010002806">
    <property type="protein sequence ID" value="CAH3190840.1"/>
    <property type="molecule type" value="Genomic_DNA"/>
</dbReference>
<evidence type="ECO:0000313" key="2">
    <source>
        <dbReference type="Proteomes" id="UP001159427"/>
    </source>
</evidence>
<reference evidence="1 2" key="1">
    <citation type="submission" date="2022-05" db="EMBL/GenBank/DDBJ databases">
        <authorList>
            <consortium name="Genoscope - CEA"/>
            <person name="William W."/>
        </authorList>
    </citation>
    <scope>NUCLEOTIDE SEQUENCE [LARGE SCALE GENOMIC DNA]</scope>
</reference>
<proteinExistence type="predicted"/>
<keyword evidence="2" id="KW-1185">Reference proteome</keyword>
<comment type="caution">
    <text evidence="1">The sequence shown here is derived from an EMBL/GenBank/DDBJ whole genome shotgun (WGS) entry which is preliminary data.</text>
</comment>
<accession>A0ABN8SGS0</accession>
<organism evidence="1 2">
    <name type="scientific">Porites evermanni</name>
    <dbReference type="NCBI Taxonomy" id="104178"/>
    <lineage>
        <taxon>Eukaryota</taxon>
        <taxon>Metazoa</taxon>
        <taxon>Cnidaria</taxon>
        <taxon>Anthozoa</taxon>
        <taxon>Hexacorallia</taxon>
        <taxon>Scleractinia</taxon>
        <taxon>Fungiina</taxon>
        <taxon>Poritidae</taxon>
        <taxon>Porites</taxon>
    </lineage>
</organism>
<name>A0ABN8SGS0_9CNID</name>
<sequence length="137" mass="15562">MDLDIIILGELNCDLLASSPETKSLREFISTFNLNQLVEKPTRITETTISLTDVIMTTNKNIVSLCDVLSCSISDRHLVYVVLTLKTPGLKPSYITIRSYSNYNAERFREDLAFVPFHIISMFDDLDDQVDTFNASF</sequence>
<gene>
    <name evidence="1" type="ORF">PEVE_00020963</name>
</gene>
<dbReference type="Proteomes" id="UP001159427">
    <property type="component" value="Unassembled WGS sequence"/>
</dbReference>
<evidence type="ECO:0008006" key="3">
    <source>
        <dbReference type="Google" id="ProtNLM"/>
    </source>
</evidence>
<evidence type="ECO:0000313" key="1">
    <source>
        <dbReference type="EMBL" id="CAH3190840.1"/>
    </source>
</evidence>